<sequence length="84" mass="9426">MSLHQAALDELKEVLRCEIKQKQRSSVRSPLRHHSAAARKPGTITTGIVVGKATEFCQPVRQNWLCPVLGRTHAKGEWQNVVEL</sequence>
<name>A0A9P7E105_9AGAM</name>
<protein>
    <submittedName>
        <fullName evidence="1">Uncharacterized protein</fullName>
    </submittedName>
</protein>
<dbReference type="OrthoDB" id="10518557at2759"/>
<proteinExistence type="predicted"/>
<keyword evidence="2" id="KW-1185">Reference proteome</keyword>
<dbReference type="GeneID" id="64630751"/>
<dbReference type="Proteomes" id="UP000807769">
    <property type="component" value="Unassembled WGS sequence"/>
</dbReference>
<gene>
    <name evidence="1" type="ORF">BJ212DRAFT_1383636</name>
</gene>
<organism evidence="1 2">
    <name type="scientific">Suillus subaureus</name>
    <dbReference type="NCBI Taxonomy" id="48587"/>
    <lineage>
        <taxon>Eukaryota</taxon>
        <taxon>Fungi</taxon>
        <taxon>Dikarya</taxon>
        <taxon>Basidiomycota</taxon>
        <taxon>Agaricomycotina</taxon>
        <taxon>Agaricomycetes</taxon>
        <taxon>Agaricomycetidae</taxon>
        <taxon>Boletales</taxon>
        <taxon>Suillineae</taxon>
        <taxon>Suillaceae</taxon>
        <taxon>Suillus</taxon>
    </lineage>
</organism>
<accession>A0A9P7E105</accession>
<dbReference type="AlphaFoldDB" id="A0A9P7E105"/>
<evidence type="ECO:0000313" key="1">
    <source>
        <dbReference type="EMBL" id="KAG1808455.1"/>
    </source>
</evidence>
<dbReference type="RefSeq" id="XP_041188670.1">
    <property type="nucleotide sequence ID" value="XM_041336734.1"/>
</dbReference>
<reference evidence="1" key="1">
    <citation type="journal article" date="2020" name="New Phytol.">
        <title>Comparative genomics reveals dynamic genome evolution in host specialist ectomycorrhizal fungi.</title>
        <authorList>
            <person name="Lofgren L.A."/>
            <person name="Nguyen N.H."/>
            <person name="Vilgalys R."/>
            <person name="Ruytinx J."/>
            <person name="Liao H.L."/>
            <person name="Branco S."/>
            <person name="Kuo A."/>
            <person name="LaButti K."/>
            <person name="Lipzen A."/>
            <person name="Andreopoulos W."/>
            <person name="Pangilinan J."/>
            <person name="Riley R."/>
            <person name="Hundley H."/>
            <person name="Na H."/>
            <person name="Barry K."/>
            <person name="Grigoriev I.V."/>
            <person name="Stajich J.E."/>
            <person name="Kennedy P.G."/>
        </authorList>
    </citation>
    <scope>NUCLEOTIDE SEQUENCE</scope>
    <source>
        <strain evidence="1">MN1</strain>
    </source>
</reference>
<comment type="caution">
    <text evidence="1">The sequence shown here is derived from an EMBL/GenBank/DDBJ whole genome shotgun (WGS) entry which is preliminary data.</text>
</comment>
<dbReference type="EMBL" id="JABBWG010000038">
    <property type="protein sequence ID" value="KAG1808455.1"/>
    <property type="molecule type" value="Genomic_DNA"/>
</dbReference>
<evidence type="ECO:0000313" key="2">
    <source>
        <dbReference type="Proteomes" id="UP000807769"/>
    </source>
</evidence>